<accession>A0A2M7RFF6</accession>
<evidence type="ECO:0008006" key="9">
    <source>
        <dbReference type="Google" id="ProtNLM"/>
    </source>
</evidence>
<evidence type="ECO:0000313" key="8">
    <source>
        <dbReference type="Proteomes" id="UP000228689"/>
    </source>
</evidence>
<dbReference type="PANTHER" id="PTHR30093">
    <property type="entry name" value="GENERAL SECRETION PATHWAY PROTEIN G"/>
    <property type="match status" value="1"/>
</dbReference>
<evidence type="ECO:0000313" key="7">
    <source>
        <dbReference type="EMBL" id="PIY95327.1"/>
    </source>
</evidence>
<comment type="subcellular location">
    <subcellularLocation>
        <location evidence="1">Membrane</location>
        <topology evidence="1">Single-pass membrane protein</topology>
    </subcellularLocation>
</comment>
<dbReference type="AlphaFoldDB" id="A0A2M7RFF6"/>
<keyword evidence="4 6" id="KW-1133">Transmembrane helix</keyword>
<dbReference type="PRINTS" id="PR00813">
    <property type="entry name" value="BCTERIALGSPG"/>
</dbReference>
<keyword evidence="2" id="KW-0488">Methylation</keyword>
<evidence type="ECO:0000256" key="3">
    <source>
        <dbReference type="ARBA" id="ARBA00022692"/>
    </source>
</evidence>
<dbReference type="EMBL" id="PFMC01000013">
    <property type="protein sequence ID" value="PIY95327.1"/>
    <property type="molecule type" value="Genomic_DNA"/>
</dbReference>
<dbReference type="Proteomes" id="UP000228689">
    <property type="component" value="Unassembled WGS sequence"/>
</dbReference>
<sequence>MRRAGFTLLELLVVIAIIGLLSTFAVVSLNSGRAKARDARRASDIRQIMTALEFYFDDVGEYPETIATRIILIGSSAADVLCYDQGDSIPTIGFYSSEAPCEIVYMAEVPTDPQNSSPYRYTYLNNTGATDSYTITFELENPNTAWGADTDCQASPGIVVCD</sequence>
<dbReference type="InterPro" id="IPR012902">
    <property type="entry name" value="N_methyl_site"/>
</dbReference>
<dbReference type="Gene3D" id="3.30.700.10">
    <property type="entry name" value="Glycoprotein, Type 4 Pilin"/>
    <property type="match status" value="1"/>
</dbReference>
<dbReference type="InterPro" id="IPR045584">
    <property type="entry name" value="Pilin-like"/>
</dbReference>
<name>A0A2M7RFF6_9BACT</name>
<evidence type="ECO:0000256" key="5">
    <source>
        <dbReference type="ARBA" id="ARBA00023136"/>
    </source>
</evidence>
<dbReference type="GO" id="GO:0015628">
    <property type="term" value="P:protein secretion by the type II secretion system"/>
    <property type="evidence" value="ECO:0007669"/>
    <property type="project" value="InterPro"/>
</dbReference>
<evidence type="ECO:0000256" key="4">
    <source>
        <dbReference type="ARBA" id="ARBA00022989"/>
    </source>
</evidence>
<dbReference type="InterPro" id="IPR000983">
    <property type="entry name" value="Bac_GSPG_pilin"/>
</dbReference>
<feature type="transmembrane region" description="Helical" evidence="6">
    <location>
        <begin position="6"/>
        <end position="27"/>
    </location>
</feature>
<dbReference type="PROSITE" id="PS00409">
    <property type="entry name" value="PROKAR_NTER_METHYL"/>
    <property type="match status" value="1"/>
</dbReference>
<comment type="caution">
    <text evidence="7">The sequence shown here is derived from an EMBL/GenBank/DDBJ whole genome shotgun (WGS) entry which is preliminary data.</text>
</comment>
<dbReference type="SUPFAM" id="SSF54523">
    <property type="entry name" value="Pili subunits"/>
    <property type="match status" value="1"/>
</dbReference>
<dbReference type="Pfam" id="PF07963">
    <property type="entry name" value="N_methyl"/>
    <property type="match status" value="1"/>
</dbReference>
<dbReference type="GO" id="GO:0016020">
    <property type="term" value="C:membrane"/>
    <property type="evidence" value="ECO:0007669"/>
    <property type="project" value="UniProtKB-SubCell"/>
</dbReference>
<organism evidence="7 8">
    <name type="scientific">Candidatus Komeilibacteria bacterium CG_4_10_14_0_8_um_filter_37_78</name>
    <dbReference type="NCBI Taxonomy" id="1974471"/>
    <lineage>
        <taxon>Bacteria</taxon>
        <taxon>Candidatus Komeiliibacteriota</taxon>
    </lineage>
</organism>
<proteinExistence type="predicted"/>
<evidence type="ECO:0000256" key="6">
    <source>
        <dbReference type="SAM" id="Phobius"/>
    </source>
</evidence>
<dbReference type="NCBIfam" id="TIGR02532">
    <property type="entry name" value="IV_pilin_GFxxxE"/>
    <property type="match status" value="1"/>
</dbReference>
<gene>
    <name evidence="7" type="ORF">COY67_00530</name>
</gene>
<keyword evidence="3 6" id="KW-0812">Transmembrane</keyword>
<dbReference type="PANTHER" id="PTHR30093:SF44">
    <property type="entry name" value="TYPE II SECRETION SYSTEM CORE PROTEIN G"/>
    <property type="match status" value="1"/>
</dbReference>
<keyword evidence="5 6" id="KW-0472">Membrane</keyword>
<evidence type="ECO:0000256" key="1">
    <source>
        <dbReference type="ARBA" id="ARBA00004167"/>
    </source>
</evidence>
<evidence type="ECO:0000256" key="2">
    <source>
        <dbReference type="ARBA" id="ARBA00022481"/>
    </source>
</evidence>
<dbReference type="GO" id="GO:0015627">
    <property type="term" value="C:type II protein secretion system complex"/>
    <property type="evidence" value="ECO:0007669"/>
    <property type="project" value="InterPro"/>
</dbReference>
<reference evidence="8" key="1">
    <citation type="submission" date="2017-09" db="EMBL/GenBank/DDBJ databases">
        <title>Depth-based differentiation of microbial function through sediment-hosted aquifers and enrichment of novel symbionts in the deep terrestrial subsurface.</title>
        <authorList>
            <person name="Probst A.J."/>
            <person name="Ladd B."/>
            <person name="Jarett J.K."/>
            <person name="Geller-Mcgrath D.E."/>
            <person name="Sieber C.M.K."/>
            <person name="Emerson J.B."/>
            <person name="Anantharaman K."/>
            <person name="Thomas B.C."/>
            <person name="Malmstrom R."/>
            <person name="Stieglmeier M."/>
            <person name="Klingl A."/>
            <person name="Woyke T."/>
            <person name="Ryan C.M."/>
            <person name="Banfield J.F."/>
        </authorList>
    </citation>
    <scope>NUCLEOTIDE SEQUENCE [LARGE SCALE GENOMIC DNA]</scope>
</reference>
<protein>
    <recommendedName>
        <fullName evidence="9">Type II secretion system protein GspG C-terminal domain-containing protein</fullName>
    </recommendedName>
</protein>